<reference evidence="2 3" key="1">
    <citation type="journal article" date="2020" name="ISME J.">
        <title>Comparative genomics reveals insights into cyanobacterial evolution and habitat adaptation.</title>
        <authorList>
            <person name="Chen M.Y."/>
            <person name="Teng W.K."/>
            <person name="Zhao L."/>
            <person name="Hu C.X."/>
            <person name="Zhou Y.K."/>
            <person name="Han B.P."/>
            <person name="Song L.R."/>
            <person name="Shu W.S."/>
        </authorList>
    </citation>
    <scope>NUCLEOTIDE SEQUENCE [LARGE SCALE GENOMIC DNA]</scope>
    <source>
        <strain evidence="2 3">FACHB-288</strain>
    </source>
</reference>
<dbReference type="Proteomes" id="UP000658514">
    <property type="component" value="Unassembled WGS sequence"/>
</dbReference>
<keyword evidence="1" id="KW-0812">Transmembrane</keyword>
<evidence type="ECO:0000313" key="3">
    <source>
        <dbReference type="Proteomes" id="UP000658514"/>
    </source>
</evidence>
<organism evidence="2 3">
    <name type="scientific">Calothrix parietina FACHB-288</name>
    <dbReference type="NCBI Taxonomy" id="2692896"/>
    <lineage>
        <taxon>Bacteria</taxon>
        <taxon>Bacillati</taxon>
        <taxon>Cyanobacteriota</taxon>
        <taxon>Cyanophyceae</taxon>
        <taxon>Nostocales</taxon>
        <taxon>Calotrichaceae</taxon>
        <taxon>Calothrix</taxon>
    </lineage>
</organism>
<name>A0ABR8A2B4_9CYAN</name>
<accession>A0ABR8A2B4</accession>
<evidence type="ECO:0000256" key="1">
    <source>
        <dbReference type="SAM" id="Phobius"/>
    </source>
</evidence>
<sequence>MLTLKRHRLTLVLFLLLGIGYFSAMSSLEINYFLKSFIAVLPIQLAVLVYVSQPRWSRR</sequence>
<keyword evidence="3" id="KW-1185">Reference proteome</keyword>
<dbReference type="RefSeq" id="WP_190547447.1">
    <property type="nucleotide sequence ID" value="NZ_JACJQH010000001.1"/>
</dbReference>
<keyword evidence="1" id="KW-0472">Membrane</keyword>
<keyword evidence="1" id="KW-1133">Transmembrane helix</keyword>
<proteinExistence type="predicted"/>
<comment type="caution">
    <text evidence="2">The sequence shown here is derived from an EMBL/GenBank/DDBJ whole genome shotgun (WGS) entry which is preliminary data.</text>
</comment>
<dbReference type="EMBL" id="JACJQH010000001">
    <property type="protein sequence ID" value="MBD2194086.1"/>
    <property type="molecule type" value="Genomic_DNA"/>
</dbReference>
<gene>
    <name evidence="2" type="ORF">H6G24_01060</name>
</gene>
<evidence type="ECO:0000313" key="2">
    <source>
        <dbReference type="EMBL" id="MBD2194086.1"/>
    </source>
</evidence>
<feature type="transmembrane region" description="Helical" evidence="1">
    <location>
        <begin position="32"/>
        <end position="51"/>
    </location>
</feature>
<protein>
    <submittedName>
        <fullName evidence="2">Uncharacterized protein</fullName>
    </submittedName>
</protein>